<evidence type="ECO:0000313" key="2">
    <source>
        <dbReference type="EMBL" id="PON64561.1"/>
    </source>
</evidence>
<organism evidence="2 3">
    <name type="scientific">Trema orientale</name>
    <name type="common">Charcoal tree</name>
    <name type="synonym">Celtis orientalis</name>
    <dbReference type="NCBI Taxonomy" id="63057"/>
    <lineage>
        <taxon>Eukaryota</taxon>
        <taxon>Viridiplantae</taxon>
        <taxon>Streptophyta</taxon>
        <taxon>Embryophyta</taxon>
        <taxon>Tracheophyta</taxon>
        <taxon>Spermatophyta</taxon>
        <taxon>Magnoliopsida</taxon>
        <taxon>eudicotyledons</taxon>
        <taxon>Gunneridae</taxon>
        <taxon>Pentapetalae</taxon>
        <taxon>rosids</taxon>
        <taxon>fabids</taxon>
        <taxon>Rosales</taxon>
        <taxon>Cannabaceae</taxon>
        <taxon>Trema</taxon>
    </lineage>
</organism>
<comment type="caution">
    <text evidence="2">The sequence shown here is derived from an EMBL/GenBank/DDBJ whole genome shotgun (WGS) entry which is preliminary data.</text>
</comment>
<protein>
    <submittedName>
        <fullName evidence="2">Uncharacterized protein</fullName>
    </submittedName>
</protein>
<keyword evidence="3" id="KW-1185">Reference proteome</keyword>
<dbReference type="InParanoid" id="A0A2P5CU82"/>
<reference evidence="3" key="1">
    <citation type="submission" date="2016-06" db="EMBL/GenBank/DDBJ databases">
        <title>Parallel loss of symbiosis genes in relatives of nitrogen-fixing non-legume Parasponia.</title>
        <authorList>
            <person name="Van Velzen R."/>
            <person name="Holmer R."/>
            <person name="Bu F."/>
            <person name="Rutten L."/>
            <person name="Van Zeijl A."/>
            <person name="Liu W."/>
            <person name="Santuari L."/>
            <person name="Cao Q."/>
            <person name="Sharma T."/>
            <person name="Shen D."/>
            <person name="Roswanjaya Y."/>
            <person name="Wardhani T."/>
            <person name="Kalhor M.S."/>
            <person name="Jansen J."/>
            <person name="Van den Hoogen J."/>
            <person name="Gungor B."/>
            <person name="Hartog M."/>
            <person name="Hontelez J."/>
            <person name="Verver J."/>
            <person name="Yang W.-C."/>
            <person name="Schijlen E."/>
            <person name="Repin R."/>
            <person name="Schilthuizen M."/>
            <person name="Schranz E."/>
            <person name="Heidstra R."/>
            <person name="Miyata K."/>
            <person name="Fedorova E."/>
            <person name="Kohlen W."/>
            <person name="Bisseling T."/>
            <person name="Smit S."/>
            <person name="Geurts R."/>
        </authorList>
    </citation>
    <scope>NUCLEOTIDE SEQUENCE [LARGE SCALE GENOMIC DNA]</scope>
    <source>
        <strain evidence="3">cv. RG33-2</strain>
    </source>
</reference>
<gene>
    <name evidence="2" type="ORF">TorRG33x02_273090</name>
</gene>
<accession>A0A2P5CU82</accession>
<evidence type="ECO:0000256" key="1">
    <source>
        <dbReference type="SAM" id="MobiDB-lite"/>
    </source>
</evidence>
<proteinExistence type="predicted"/>
<feature type="region of interest" description="Disordered" evidence="1">
    <location>
        <begin position="20"/>
        <end position="39"/>
    </location>
</feature>
<name>A0A2P5CU82_TREOI</name>
<dbReference type="AlphaFoldDB" id="A0A2P5CU82"/>
<dbReference type="EMBL" id="JXTC01000327">
    <property type="protein sequence ID" value="PON64561.1"/>
    <property type="molecule type" value="Genomic_DNA"/>
</dbReference>
<sequence>MIVKVNEGRPDTYRVNRVPEAVSSAGRTNPISGLSEPKLRSSEPTRLVSLALYKGPGSYKSFTRIILVEVV</sequence>
<evidence type="ECO:0000313" key="3">
    <source>
        <dbReference type="Proteomes" id="UP000237000"/>
    </source>
</evidence>
<dbReference type="OrthoDB" id="10304825at2759"/>
<dbReference type="Proteomes" id="UP000237000">
    <property type="component" value="Unassembled WGS sequence"/>
</dbReference>